<accession>C9W8B9</accession>
<organism evidence="1">
    <name type="scientific">Halobacillus halophilus</name>
    <name type="common">Sporosarcina halophila</name>
    <dbReference type="NCBI Taxonomy" id="1570"/>
    <lineage>
        <taxon>Bacteria</taxon>
        <taxon>Bacillati</taxon>
        <taxon>Bacillota</taxon>
        <taxon>Bacilli</taxon>
        <taxon>Bacillales</taxon>
        <taxon>Bacillaceae</taxon>
        <taxon>Halobacillus</taxon>
    </lineage>
</organism>
<reference evidence="1" key="1">
    <citation type="submission" date="2008-09" db="EMBL/GenBank/DDBJ databases">
        <title>Synthesis of glycine betaine from choline in the moderate halophile Halobacillus halophilus: co-regulation of two divergent, polycistronic operons.</title>
        <authorList>
            <person name="Burkhardt J."/>
            <person name="Sewald X."/>
            <person name="Bauer B."/>
            <person name="Saum S.H."/>
            <person name="Muller V."/>
        </authorList>
    </citation>
    <scope>NUCLEOTIDE SEQUENCE</scope>
    <source>
        <strain evidence="1">DSM 2266</strain>
    </source>
</reference>
<protein>
    <submittedName>
        <fullName evidence="1">Uncharacterized protein</fullName>
    </submittedName>
</protein>
<dbReference type="EMBL" id="FJ198213">
    <property type="protein sequence ID" value="ACN56475.1"/>
    <property type="molecule type" value="Genomic_DNA"/>
</dbReference>
<name>C9W8B9_HALHO</name>
<sequence length="31" mass="3530">MITINQLNSINDEGLLSKDFILLVLFSNHNI</sequence>
<evidence type="ECO:0000313" key="1">
    <source>
        <dbReference type="EMBL" id="ACN56475.1"/>
    </source>
</evidence>
<dbReference type="AlphaFoldDB" id="C9W8B9"/>
<proteinExistence type="predicted"/>